<keyword evidence="3" id="KW-1185">Reference proteome</keyword>
<dbReference type="Proteomes" id="UP000823388">
    <property type="component" value="Chromosome 3N"/>
</dbReference>
<gene>
    <name evidence="2" type="ORF">PVAP13_3NG265601</name>
</gene>
<dbReference type="OrthoDB" id="642320at2759"/>
<evidence type="ECO:0000256" key="1">
    <source>
        <dbReference type="SAM" id="MobiDB-lite"/>
    </source>
</evidence>
<feature type="region of interest" description="Disordered" evidence="1">
    <location>
        <begin position="139"/>
        <end position="177"/>
    </location>
</feature>
<accession>A0A8T0UMT3</accession>
<reference evidence="2" key="1">
    <citation type="submission" date="2020-05" db="EMBL/GenBank/DDBJ databases">
        <title>WGS assembly of Panicum virgatum.</title>
        <authorList>
            <person name="Lovell J.T."/>
            <person name="Jenkins J."/>
            <person name="Shu S."/>
            <person name="Juenger T.E."/>
            <person name="Schmutz J."/>
        </authorList>
    </citation>
    <scope>NUCLEOTIDE SEQUENCE</scope>
    <source>
        <strain evidence="2">AP13</strain>
    </source>
</reference>
<feature type="region of interest" description="Disordered" evidence="1">
    <location>
        <begin position="189"/>
        <end position="222"/>
    </location>
</feature>
<dbReference type="PANTHER" id="PTHR36885">
    <property type="entry name" value="EXPRESSED PROTEIN"/>
    <property type="match status" value="1"/>
</dbReference>
<comment type="caution">
    <text evidence="2">The sequence shown here is derived from an EMBL/GenBank/DDBJ whole genome shotgun (WGS) entry which is preliminary data.</text>
</comment>
<feature type="compositionally biased region" description="Acidic residues" evidence="1">
    <location>
        <begin position="205"/>
        <end position="215"/>
    </location>
</feature>
<evidence type="ECO:0000313" key="3">
    <source>
        <dbReference type="Proteomes" id="UP000823388"/>
    </source>
</evidence>
<sequence>MAATGCYGARRLADLLREQQEPLVDAPKSRSPIDACGRRLRELCALTKRRKLSVTDSAGGVTAAALGRSLLCACGGNNTARKALLWGDLTGCFFPCGVGQRFRRLPRAGDFGGRCDVASELGGDAMDGGRKLSPVSVLELQSDEESPVPSHWDEDDDGKPSTSARSPPSDHDQLPGARRPMFHLLRHQRQASRNGGGSGGQQQEVAEESGESSSEEMERATVSGWERMAADISRIPSLVALDVSESAREWWRRVAGDEEARRVGQSIEAMIFEEVRWEAVRDMICLREF</sequence>
<dbReference type="AlphaFoldDB" id="A0A8T0UMT3"/>
<protein>
    <recommendedName>
        <fullName evidence="4">DUF4378 domain-containing protein</fullName>
    </recommendedName>
</protein>
<dbReference type="EMBL" id="CM029042">
    <property type="protein sequence ID" value="KAG2622416.1"/>
    <property type="molecule type" value="Genomic_DNA"/>
</dbReference>
<evidence type="ECO:0008006" key="4">
    <source>
        <dbReference type="Google" id="ProtNLM"/>
    </source>
</evidence>
<evidence type="ECO:0000313" key="2">
    <source>
        <dbReference type="EMBL" id="KAG2622416.1"/>
    </source>
</evidence>
<organism evidence="2 3">
    <name type="scientific">Panicum virgatum</name>
    <name type="common">Blackwell switchgrass</name>
    <dbReference type="NCBI Taxonomy" id="38727"/>
    <lineage>
        <taxon>Eukaryota</taxon>
        <taxon>Viridiplantae</taxon>
        <taxon>Streptophyta</taxon>
        <taxon>Embryophyta</taxon>
        <taxon>Tracheophyta</taxon>
        <taxon>Spermatophyta</taxon>
        <taxon>Magnoliopsida</taxon>
        <taxon>Liliopsida</taxon>
        <taxon>Poales</taxon>
        <taxon>Poaceae</taxon>
        <taxon>PACMAD clade</taxon>
        <taxon>Panicoideae</taxon>
        <taxon>Panicodae</taxon>
        <taxon>Paniceae</taxon>
        <taxon>Panicinae</taxon>
        <taxon>Panicum</taxon>
        <taxon>Panicum sect. Hiantes</taxon>
    </lineage>
</organism>
<dbReference type="PANTHER" id="PTHR36885:SF6">
    <property type="entry name" value="DUF4378 DOMAIN-CONTAINING PROTEIN"/>
    <property type="match status" value="1"/>
</dbReference>
<proteinExistence type="predicted"/>
<name>A0A8T0UMT3_PANVG</name>